<keyword evidence="1" id="KW-0560">Oxidoreductase</keyword>
<dbReference type="PANTHER" id="PTHR43110:SF1">
    <property type="entry name" value="THIOL PEROXIDASE"/>
    <property type="match status" value="1"/>
</dbReference>
<evidence type="ECO:0000313" key="6">
    <source>
        <dbReference type="Proteomes" id="UP000199170"/>
    </source>
</evidence>
<dbReference type="InterPro" id="IPR000866">
    <property type="entry name" value="AhpC/TSA"/>
</dbReference>
<dbReference type="GO" id="GO:0016491">
    <property type="term" value="F:oxidoreductase activity"/>
    <property type="evidence" value="ECO:0007669"/>
    <property type="project" value="UniProtKB-KW"/>
</dbReference>
<proteinExistence type="predicted"/>
<dbReference type="PIRSF" id="PIRSF000239">
    <property type="entry name" value="AHPC"/>
    <property type="match status" value="1"/>
</dbReference>
<dbReference type="PANTHER" id="PTHR43110">
    <property type="entry name" value="THIOL PEROXIDASE"/>
    <property type="match status" value="1"/>
</dbReference>
<dbReference type="OrthoDB" id="6924at2157"/>
<dbReference type="Proteomes" id="UP000199170">
    <property type="component" value="Unassembled WGS sequence"/>
</dbReference>
<accession>A0A1H3F395</accession>
<name>A0A1H3F395_9EURY</name>
<dbReference type="EMBL" id="FNPB01000003">
    <property type="protein sequence ID" value="SDX84664.1"/>
    <property type="molecule type" value="Genomic_DNA"/>
</dbReference>
<evidence type="ECO:0000256" key="3">
    <source>
        <dbReference type="PIRSR" id="PIRSR000239-1"/>
    </source>
</evidence>
<reference evidence="6" key="1">
    <citation type="submission" date="2016-10" db="EMBL/GenBank/DDBJ databases">
        <authorList>
            <person name="Varghese N."/>
            <person name="Submissions S."/>
        </authorList>
    </citation>
    <scope>NUCLEOTIDE SEQUENCE [LARGE SCALE GENOMIC DNA]</scope>
    <source>
        <strain evidence="6">CGMCC 1.10118</strain>
    </source>
</reference>
<gene>
    <name evidence="5" type="ORF">SAMN04487946_10374</name>
</gene>
<feature type="domain" description="Thioredoxin" evidence="4">
    <location>
        <begin position="5"/>
        <end position="160"/>
    </location>
</feature>
<dbReference type="InterPro" id="IPR013766">
    <property type="entry name" value="Thioredoxin_domain"/>
</dbReference>
<sequence>MSDTPSAGEEAPAFTATYKGSDHETFDLADHLGDGPVVLAFFPGAFTPPCSNEMVALQERYDDFADAGATLFGVSADSAFSLGAFADEYDLGFDLVSDMGGDAIEAYGLSMDIADLGLYGIANRAVFVLDDDGTVTYSWVAEDPTNEPDYEELLSAVESV</sequence>
<dbReference type="Gene3D" id="3.40.30.10">
    <property type="entry name" value="Glutaredoxin"/>
    <property type="match status" value="1"/>
</dbReference>
<dbReference type="AlphaFoldDB" id="A0A1H3F395"/>
<keyword evidence="6" id="KW-1185">Reference proteome</keyword>
<evidence type="ECO:0000259" key="4">
    <source>
        <dbReference type="PROSITE" id="PS51352"/>
    </source>
</evidence>
<dbReference type="InterPro" id="IPR024706">
    <property type="entry name" value="Peroxiredoxin_AhpC-typ"/>
</dbReference>
<feature type="active site" description="Cysteine sulfenic acid (-SOH) intermediate; for peroxidase activity" evidence="3">
    <location>
        <position position="50"/>
    </location>
</feature>
<evidence type="ECO:0000313" key="5">
    <source>
        <dbReference type="EMBL" id="SDX84664.1"/>
    </source>
</evidence>
<keyword evidence="2" id="KW-0676">Redox-active center</keyword>
<evidence type="ECO:0000256" key="2">
    <source>
        <dbReference type="ARBA" id="ARBA00023284"/>
    </source>
</evidence>
<dbReference type="InterPro" id="IPR050455">
    <property type="entry name" value="Tpx_Peroxidase_subfamily"/>
</dbReference>
<dbReference type="InterPro" id="IPR036249">
    <property type="entry name" value="Thioredoxin-like_sf"/>
</dbReference>
<dbReference type="RefSeq" id="WP_089766287.1">
    <property type="nucleotide sequence ID" value="NZ_FNPB01000003.1"/>
</dbReference>
<dbReference type="SUPFAM" id="SSF52833">
    <property type="entry name" value="Thioredoxin-like"/>
    <property type="match status" value="1"/>
</dbReference>
<organism evidence="5 6">
    <name type="scientific">Halobellus clavatus</name>
    <dbReference type="NCBI Taxonomy" id="660517"/>
    <lineage>
        <taxon>Archaea</taxon>
        <taxon>Methanobacteriati</taxon>
        <taxon>Methanobacteriota</taxon>
        <taxon>Stenosarchaea group</taxon>
        <taxon>Halobacteria</taxon>
        <taxon>Halobacteriales</taxon>
        <taxon>Haloferacaceae</taxon>
        <taxon>Halobellus</taxon>
    </lineage>
</organism>
<dbReference type="STRING" id="660517.SAMN04487946_10374"/>
<dbReference type="PROSITE" id="PS51352">
    <property type="entry name" value="THIOREDOXIN_2"/>
    <property type="match status" value="1"/>
</dbReference>
<dbReference type="GO" id="GO:0016209">
    <property type="term" value="F:antioxidant activity"/>
    <property type="evidence" value="ECO:0007669"/>
    <property type="project" value="InterPro"/>
</dbReference>
<protein>
    <submittedName>
        <fullName evidence="5">Peroxiredoxin</fullName>
    </submittedName>
</protein>
<dbReference type="Pfam" id="PF00578">
    <property type="entry name" value="AhpC-TSA"/>
    <property type="match status" value="1"/>
</dbReference>
<evidence type="ECO:0000256" key="1">
    <source>
        <dbReference type="ARBA" id="ARBA00023002"/>
    </source>
</evidence>